<reference evidence="1 2" key="1">
    <citation type="submission" date="2022-02" db="EMBL/GenBank/DDBJ databases">
        <title>Shinella B3.7 sp. nov., isolated from Sediment (Zhairuo Island).</title>
        <authorList>
            <person name="Chen G."/>
        </authorList>
    </citation>
    <scope>NUCLEOTIDE SEQUENCE [LARGE SCALE GENOMIC DNA]</scope>
    <source>
        <strain evidence="1 2">B3.7</strain>
        <plasmid evidence="1">unnamed</plasmid>
    </source>
</reference>
<accession>A0ABT0CQL7</accession>
<organism evidence="1 2">
    <name type="scientific">Shinella sedimenti</name>
    <dbReference type="NCBI Taxonomy" id="2919913"/>
    <lineage>
        <taxon>Bacteria</taxon>
        <taxon>Pseudomonadati</taxon>
        <taxon>Pseudomonadota</taxon>
        <taxon>Alphaproteobacteria</taxon>
        <taxon>Hyphomicrobiales</taxon>
        <taxon>Rhizobiaceae</taxon>
        <taxon>Shinella</taxon>
    </lineage>
</organism>
<dbReference type="RefSeq" id="WP_241603181.1">
    <property type="nucleotide sequence ID" value="NZ_JAKVIN010000007.1"/>
</dbReference>
<proteinExistence type="predicted"/>
<dbReference type="EMBL" id="JAKVIN010000007">
    <property type="protein sequence ID" value="MCJ8150905.1"/>
    <property type="molecule type" value="Genomic_DNA"/>
</dbReference>
<evidence type="ECO:0000313" key="2">
    <source>
        <dbReference type="Proteomes" id="UP001201844"/>
    </source>
</evidence>
<dbReference type="Proteomes" id="UP001201844">
    <property type="component" value="Unassembled WGS sequence"/>
</dbReference>
<evidence type="ECO:0000313" key="1">
    <source>
        <dbReference type="EMBL" id="MCJ8150905.1"/>
    </source>
</evidence>
<gene>
    <name evidence="1" type="ORF">MKI86_17300</name>
</gene>
<keyword evidence="1" id="KW-0614">Plasmid</keyword>
<sequence>MPTTYQIVALSSLDPGGSDTRDEPKLVFPDALKAAQVLKNQGKAFRVFVDGEPAVDQLKALNDLGAIE</sequence>
<comment type="caution">
    <text evidence="1">The sequence shown here is derived from an EMBL/GenBank/DDBJ whole genome shotgun (WGS) entry which is preliminary data.</text>
</comment>
<keyword evidence="2" id="KW-1185">Reference proteome</keyword>
<name>A0ABT0CQL7_9HYPH</name>
<protein>
    <submittedName>
        <fullName evidence="1">Uncharacterized protein</fullName>
    </submittedName>
</protein>
<geneLocation type="plasmid" evidence="1">
    <name>unnamed</name>
</geneLocation>